<dbReference type="InterPro" id="IPR011663">
    <property type="entry name" value="UTRA"/>
</dbReference>
<dbReference type="InterPro" id="IPR036388">
    <property type="entry name" value="WH-like_DNA-bd_sf"/>
</dbReference>
<dbReference type="AlphaFoldDB" id="A0A5M7BVI9"/>
<feature type="domain" description="HTH gntR-type" evidence="4">
    <location>
        <begin position="19"/>
        <end position="87"/>
    </location>
</feature>
<dbReference type="OrthoDB" id="120836at2"/>
<accession>A0A5M7BVI9</accession>
<dbReference type="GO" id="GO:0003700">
    <property type="term" value="F:DNA-binding transcription factor activity"/>
    <property type="evidence" value="ECO:0007669"/>
    <property type="project" value="InterPro"/>
</dbReference>
<dbReference type="EMBL" id="VWPH01000009">
    <property type="protein sequence ID" value="KAA5831221.1"/>
    <property type="molecule type" value="Genomic_DNA"/>
</dbReference>
<dbReference type="Pfam" id="PF00392">
    <property type="entry name" value="GntR"/>
    <property type="match status" value="1"/>
</dbReference>
<dbReference type="InterPro" id="IPR036390">
    <property type="entry name" value="WH_DNA-bd_sf"/>
</dbReference>
<dbReference type="GO" id="GO:0045892">
    <property type="term" value="P:negative regulation of DNA-templated transcription"/>
    <property type="evidence" value="ECO:0007669"/>
    <property type="project" value="TreeGrafter"/>
</dbReference>
<keyword evidence="1" id="KW-0805">Transcription regulation</keyword>
<dbReference type="SUPFAM" id="SSF46785">
    <property type="entry name" value="Winged helix' DNA-binding domain"/>
    <property type="match status" value="1"/>
</dbReference>
<comment type="caution">
    <text evidence="5">The sequence shown here is derived from an EMBL/GenBank/DDBJ whole genome shotgun (WGS) entry which is preliminary data.</text>
</comment>
<dbReference type="PRINTS" id="PR00035">
    <property type="entry name" value="HTHGNTR"/>
</dbReference>
<evidence type="ECO:0000256" key="2">
    <source>
        <dbReference type="ARBA" id="ARBA00023125"/>
    </source>
</evidence>
<dbReference type="Proteomes" id="UP000323946">
    <property type="component" value="Unassembled WGS sequence"/>
</dbReference>
<dbReference type="RefSeq" id="WP_150068430.1">
    <property type="nucleotide sequence ID" value="NZ_JBEPDJ010000001.1"/>
</dbReference>
<evidence type="ECO:0000256" key="1">
    <source>
        <dbReference type="ARBA" id="ARBA00023015"/>
    </source>
</evidence>
<dbReference type="PANTHER" id="PTHR44846">
    <property type="entry name" value="MANNOSYL-D-GLYCERATE TRANSPORT/METABOLISM SYSTEM REPRESSOR MNGR-RELATED"/>
    <property type="match status" value="1"/>
</dbReference>
<dbReference type="PANTHER" id="PTHR44846:SF1">
    <property type="entry name" value="MANNOSYL-D-GLYCERATE TRANSPORT_METABOLISM SYSTEM REPRESSOR MNGR-RELATED"/>
    <property type="match status" value="1"/>
</dbReference>
<dbReference type="GO" id="GO:0003677">
    <property type="term" value="F:DNA binding"/>
    <property type="evidence" value="ECO:0007669"/>
    <property type="project" value="UniProtKB-KW"/>
</dbReference>
<keyword evidence="2" id="KW-0238">DNA-binding</keyword>
<proteinExistence type="predicted"/>
<dbReference type="CDD" id="cd07377">
    <property type="entry name" value="WHTH_GntR"/>
    <property type="match status" value="1"/>
</dbReference>
<dbReference type="SMR" id="A0A5M7BVI9"/>
<dbReference type="InterPro" id="IPR028978">
    <property type="entry name" value="Chorismate_lyase_/UTRA_dom_sf"/>
</dbReference>
<keyword evidence="6" id="KW-1185">Reference proteome</keyword>
<dbReference type="SUPFAM" id="SSF64288">
    <property type="entry name" value="Chorismate lyase-like"/>
    <property type="match status" value="1"/>
</dbReference>
<dbReference type="SMART" id="SM00345">
    <property type="entry name" value="HTH_GNTR"/>
    <property type="match status" value="1"/>
</dbReference>
<dbReference type="SMART" id="SM00866">
    <property type="entry name" value="UTRA"/>
    <property type="match status" value="1"/>
</dbReference>
<keyword evidence="3" id="KW-0804">Transcription</keyword>
<dbReference type="Pfam" id="PF07702">
    <property type="entry name" value="UTRA"/>
    <property type="match status" value="1"/>
</dbReference>
<dbReference type="InterPro" id="IPR000524">
    <property type="entry name" value="Tscrpt_reg_HTH_GntR"/>
</dbReference>
<evidence type="ECO:0000313" key="6">
    <source>
        <dbReference type="Proteomes" id="UP000323946"/>
    </source>
</evidence>
<protein>
    <submittedName>
        <fullName evidence="5">GntR family transcriptional regulator</fullName>
    </submittedName>
</protein>
<evidence type="ECO:0000313" key="5">
    <source>
        <dbReference type="EMBL" id="KAA5831221.1"/>
    </source>
</evidence>
<dbReference type="InterPro" id="IPR050679">
    <property type="entry name" value="Bact_HTH_transcr_reg"/>
</dbReference>
<evidence type="ECO:0000256" key="3">
    <source>
        <dbReference type="ARBA" id="ARBA00023163"/>
    </source>
</evidence>
<sequence>MTASSGNAREALAALDPRLPLHARLREALTTRLRGGEWTPSEPLPAESELAQDYGVSLGTMRRVLTELVDEGLLERRQGSGTYLRRMQAQNSLFRFFRHHRQGDAVPTGRILTRETRPAPAEVARALGKRTGTKALRLHRLRSYDDEPFLVEDIWLPLPAFAPVRDVELTEIGDLLYPVYEQLCGLVIGSADEELWVELADAEVAELLGCAPGEPVVVVERVARTHAGDPVEVRRSRGLASTFRYRVEIR</sequence>
<organism evidence="5 6">
    <name type="scientific">Saccharopolyspora hirsuta</name>
    <dbReference type="NCBI Taxonomy" id="1837"/>
    <lineage>
        <taxon>Bacteria</taxon>
        <taxon>Bacillati</taxon>
        <taxon>Actinomycetota</taxon>
        <taxon>Actinomycetes</taxon>
        <taxon>Pseudonocardiales</taxon>
        <taxon>Pseudonocardiaceae</taxon>
        <taxon>Saccharopolyspora</taxon>
    </lineage>
</organism>
<evidence type="ECO:0000259" key="4">
    <source>
        <dbReference type="PROSITE" id="PS50949"/>
    </source>
</evidence>
<name>A0A5M7BVI9_SACHI</name>
<gene>
    <name evidence="5" type="ORF">F1721_20985</name>
</gene>
<dbReference type="PROSITE" id="PS50949">
    <property type="entry name" value="HTH_GNTR"/>
    <property type="match status" value="1"/>
</dbReference>
<dbReference type="Gene3D" id="1.10.10.10">
    <property type="entry name" value="Winged helix-like DNA-binding domain superfamily/Winged helix DNA-binding domain"/>
    <property type="match status" value="1"/>
</dbReference>
<reference evidence="5 6" key="1">
    <citation type="submission" date="2019-09" db="EMBL/GenBank/DDBJ databases">
        <title>Draft genome sequence of the thermophilic Saccharopolyspora hirsuta VKM Ac-666T.</title>
        <authorList>
            <person name="Lobastova T.G."/>
            <person name="Fokina V."/>
            <person name="Bragin E.Y."/>
            <person name="Shtratnikova V.Y."/>
            <person name="Starodumova I.P."/>
            <person name="Tarlachkov S.V."/>
            <person name="Donova M.V."/>
        </authorList>
    </citation>
    <scope>NUCLEOTIDE SEQUENCE [LARGE SCALE GENOMIC DNA]</scope>
    <source>
        <strain evidence="5 6">VKM Ac-666</strain>
    </source>
</reference>
<dbReference type="Gene3D" id="3.40.1410.10">
    <property type="entry name" value="Chorismate lyase-like"/>
    <property type="match status" value="1"/>
</dbReference>